<organism evidence="12 13">
    <name type="scientific">Colletotrichum sojae</name>
    <dbReference type="NCBI Taxonomy" id="2175907"/>
    <lineage>
        <taxon>Eukaryota</taxon>
        <taxon>Fungi</taxon>
        <taxon>Dikarya</taxon>
        <taxon>Ascomycota</taxon>
        <taxon>Pezizomycotina</taxon>
        <taxon>Sordariomycetes</taxon>
        <taxon>Hypocreomycetidae</taxon>
        <taxon>Glomerellales</taxon>
        <taxon>Glomerellaceae</taxon>
        <taxon>Colletotrichum</taxon>
        <taxon>Colletotrichum orchidearum species complex</taxon>
    </lineage>
</organism>
<comment type="similarity">
    <text evidence="2">Belongs to the ABC transporter superfamily. ABCG family. PDR (TC 3.A.1.205) subfamily.</text>
</comment>
<comment type="caution">
    <text evidence="12">The sequence shown here is derived from an EMBL/GenBank/DDBJ whole genome shotgun (WGS) entry which is preliminary data.</text>
</comment>
<keyword evidence="5" id="KW-0547">Nucleotide-binding</keyword>
<evidence type="ECO:0000256" key="6">
    <source>
        <dbReference type="ARBA" id="ARBA00022840"/>
    </source>
</evidence>
<feature type="transmembrane region" description="Helical" evidence="10">
    <location>
        <begin position="382"/>
        <end position="403"/>
    </location>
</feature>
<protein>
    <submittedName>
        <fullName evidence="12">ABC transporter</fullName>
    </submittedName>
</protein>
<feature type="transmembrane region" description="Helical" evidence="10">
    <location>
        <begin position="1308"/>
        <end position="1326"/>
    </location>
</feature>
<dbReference type="InterPro" id="IPR003593">
    <property type="entry name" value="AAA+_ATPase"/>
</dbReference>
<dbReference type="GO" id="GO:0016020">
    <property type="term" value="C:membrane"/>
    <property type="evidence" value="ECO:0007669"/>
    <property type="project" value="UniProtKB-SubCell"/>
</dbReference>
<dbReference type="GO" id="GO:0140359">
    <property type="term" value="F:ABC-type transporter activity"/>
    <property type="evidence" value="ECO:0007669"/>
    <property type="project" value="InterPro"/>
</dbReference>
<keyword evidence="6" id="KW-0067">ATP-binding</keyword>
<keyword evidence="13" id="KW-1185">Reference proteome</keyword>
<dbReference type="InterPro" id="IPR013525">
    <property type="entry name" value="ABC2_TM"/>
</dbReference>
<evidence type="ECO:0000256" key="10">
    <source>
        <dbReference type="SAM" id="Phobius"/>
    </source>
</evidence>
<evidence type="ECO:0000313" key="12">
    <source>
        <dbReference type="EMBL" id="KAF6806164.1"/>
    </source>
</evidence>
<feature type="compositionally biased region" description="Basic and acidic residues" evidence="9">
    <location>
        <begin position="649"/>
        <end position="665"/>
    </location>
</feature>
<comment type="subcellular location">
    <subcellularLocation>
        <location evidence="1">Membrane</location>
        <topology evidence="1">Multi-pass membrane protein</topology>
    </subcellularLocation>
</comment>
<dbReference type="InterPro" id="IPR003439">
    <property type="entry name" value="ABC_transporter-like_ATP-bd"/>
</dbReference>
<proteinExistence type="inferred from homology"/>
<feature type="transmembrane region" description="Helical" evidence="10">
    <location>
        <begin position="1118"/>
        <end position="1136"/>
    </location>
</feature>
<dbReference type="CDD" id="cd03232">
    <property type="entry name" value="ABCG_PDR_domain2"/>
    <property type="match status" value="1"/>
</dbReference>
<evidence type="ECO:0000256" key="7">
    <source>
        <dbReference type="ARBA" id="ARBA00022989"/>
    </source>
</evidence>
<dbReference type="Proteomes" id="UP000652219">
    <property type="component" value="Unassembled WGS sequence"/>
</dbReference>
<dbReference type="PROSITE" id="PS50893">
    <property type="entry name" value="ABC_TRANSPORTER_2"/>
    <property type="match status" value="1"/>
</dbReference>
<evidence type="ECO:0000256" key="3">
    <source>
        <dbReference type="ARBA" id="ARBA00022448"/>
    </source>
</evidence>
<feature type="transmembrane region" description="Helical" evidence="10">
    <location>
        <begin position="492"/>
        <end position="513"/>
    </location>
</feature>
<dbReference type="InterPro" id="IPR010929">
    <property type="entry name" value="PDR_CDR_ABC"/>
</dbReference>
<evidence type="ECO:0000259" key="11">
    <source>
        <dbReference type="PROSITE" id="PS50893"/>
    </source>
</evidence>
<dbReference type="Gene3D" id="3.40.50.300">
    <property type="entry name" value="P-loop containing nucleotide triphosphate hydrolases"/>
    <property type="match status" value="2"/>
</dbReference>
<dbReference type="GO" id="GO:0016887">
    <property type="term" value="F:ATP hydrolysis activity"/>
    <property type="evidence" value="ECO:0007669"/>
    <property type="project" value="InterPro"/>
</dbReference>
<dbReference type="GO" id="GO:0005524">
    <property type="term" value="F:ATP binding"/>
    <property type="evidence" value="ECO:0007669"/>
    <property type="project" value="UniProtKB-KW"/>
</dbReference>
<feature type="domain" description="ABC transporter" evidence="11">
    <location>
        <begin position="682"/>
        <end position="925"/>
    </location>
</feature>
<feature type="compositionally biased region" description="Low complexity" evidence="9">
    <location>
        <begin position="666"/>
        <end position="678"/>
    </location>
</feature>
<dbReference type="Pfam" id="PF06422">
    <property type="entry name" value="PDR_CDR"/>
    <property type="match status" value="1"/>
</dbReference>
<feature type="transmembrane region" description="Helical" evidence="10">
    <location>
        <begin position="424"/>
        <end position="447"/>
    </location>
</feature>
<feature type="transmembrane region" description="Helical" evidence="10">
    <location>
        <begin position="1023"/>
        <end position="1043"/>
    </location>
</feature>
<dbReference type="PANTHER" id="PTHR19241">
    <property type="entry name" value="ATP-BINDING CASSETTE TRANSPORTER"/>
    <property type="match status" value="1"/>
</dbReference>
<gene>
    <name evidence="12" type="ORF">CSOJ01_09020</name>
</gene>
<evidence type="ECO:0000256" key="5">
    <source>
        <dbReference type="ARBA" id="ARBA00022741"/>
    </source>
</evidence>
<evidence type="ECO:0000313" key="13">
    <source>
        <dbReference type="Proteomes" id="UP000652219"/>
    </source>
</evidence>
<dbReference type="EMBL" id="WIGN01000165">
    <property type="protein sequence ID" value="KAF6806164.1"/>
    <property type="molecule type" value="Genomic_DNA"/>
</dbReference>
<dbReference type="InterPro" id="IPR034003">
    <property type="entry name" value="ABCG_PDR_2"/>
</dbReference>
<evidence type="ECO:0000256" key="8">
    <source>
        <dbReference type="ARBA" id="ARBA00023136"/>
    </source>
</evidence>
<dbReference type="InterPro" id="IPR027417">
    <property type="entry name" value="P-loop_NTPase"/>
</dbReference>
<dbReference type="SUPFAM" id="SSF52540">
    <property type="entry name" value="P-loop containing nucleoside triphosphate hydrolases"/>
    <property type="match status" value="2"/>
</dbReference>
<feature type="transmembrane region" description="Helical" evidence="10">
    <location>
        <begin position="1055"/>
        <end position="1073"/>
    </location>
</feature>
<keyword evidence="3" id="KW-0813">Transport</keyword>
<sequence length="1342" mass="149470">MSSPDDKPILVPRQDNLTDLARHLTQTSARVWVFDVAEDFGWGDGGVQGIDRKHIKSSLRGEVLYNAETDAHLPHLTVGETLTFAARCRSGRHVPGGFSRQRADDPICDVTMAIFGIGHTFDTRVGDEFVRGVSGGERKRVSICEAALGGAKLQCWDNSTRGLDSGNAVAFCEKLRLQADVVGVAAAAAIYQARLLRRPMTNLIGLRFSTKERQIFFGKTSDAKPYFESLGFECPDRQTIPDFLTSMTSPGERRARPGFEAIVPRSPDEFAARWRGSQARQTLLQELDAYEAKHSPSAARLDIFEESRRVEQAKLQRPGPPYTISYPQQVRLALWRAYRRLLADPGFTIASMLYNVIVALLLGSMYYDLAPDTSSLYYRGGIIFFAILFNAFASQIEVLTVYAERPVVEKHNRYAFYHQSAQAIASFAIDLPYKTANMVVCNLVTYFMAGLRRDGAGPFFFFCLTTFTLTLVVSCLFRCLASATRTAYQAMVPSAILSLGLMIYTGYTIPVGYLPVWSRWMNYVNPFAAYAFEALMANEFHGVEFACAEVVPRGPGYEDLSDASRVCAVVGAVPGSTVVSGDRFINMTFQYYEEHRWRNVGILFGFLAFLFPLYLLAAEYARPPRSKGEVLVFPSGKVPRQTGGANDVKLQDHARRDAGVEKDVTDSSSPDSGPSSNDGAVFHWGDLCYDIKFKGEERRLLNCIDGWVKPGTSTALVGVSGAGKTTLLNVLASRATSGSVSGDILIDGSPTDASFQHRVGYVQQQDLHLDTATVREALEFSALLRQSAEVPRSVKLEHVERVMDMLDMRAYADAVVGTPGEGFNVAQRKRPSISVELAARPRLLLFLDEPTSGLDSQTSWPVSRLIKKLTRRGQAVLCTIHQPSALLFGQFDRLLLLAPGGKTVYLGELGPGPKTLIDYFERNGASRCPDGANQAEWMLDVVKLKTDDPSALDWHEIWRRSPEFQKVKDELNRLRGLSERMADEGPARVENESSQHRESVASSWTQFVLVLGRTWRHFWRSPSYIWSKVALVVLSSICTGFSFKATNTIQGLQNQLYAIFMFLVMFNNINEQIMPMFVPHGSLYEARERPSKIYERFLMRYLTAFVLSNILVEAAWNTLMAVLVYVCWYYPVGFHANTTPDDRDVRGLLVLLFLWMLMLFTSTFSHLAVTWAPNAEIGGVVASMLWMFCLVSCGVAIPKVDFPTFRRFMYPVSPGTSYLVGGVMSAAMTGSQVSCSDAEFLNIPMPANKEATCLEWLGPFAKAAGGYLVDSLGTTADVCRYCPISNADQFLSRFNIRYTDAWRNFGMLWVYVLFNAGAAMGAYWLFRMPKGRGLGRQRSAKE</sequence>
<keyword evidence="7 10" id="KW-1133">Transmembrane helix</keyword>
<evidence type="ECO:0000256" key="1">
    <source>
        <dbReference type="ARBA" id="ARBA00004141"/>
    </source>
</evidence>
<feature type="transmembrane region" description="Helical" evidence="10">
    <location>
        <begin position="459"/>
        <end position="480"/>
    </location>
</feature>
<evidence type="ECO:0000256" key="2">
    <source>
        <dbReference type="ARBA" id="ARBA00006012"/>
    </source>
</evidence>
<feature type="transmembrane region" description="Helical" evidence="10">
    <location>
        <begin position="341"/>
        <end position="362"/>
    </location>
</feature>
<feature type="transmembrane region" description="Helical" evidence="10">
    <location>
        <begin position="597"/>
        <end position="617"/>
    </location>
</feature>
<dbReference type="FunFam" id="3.40.50.300:FF:000054">
    <property type="entry name" value="ABC multidrug transporter atrF"/>
    <property type="match status" value="1"/>
</dbReference>
<feature type="transmembrane region" description="Helical" evidence="10">
    <location>
        <begin position="1148"/>
        <end position="1171"/>
    </location>
</feature>
<accession>A0A8H6MRD5</accession>
<keyword evidence="8 10" id="KW-0472">Membrane</keyword>
<reference evidence="12 13" key="1">
    <citation type="journal article" date="2020" name="Phytopathology">
        <title>Genome Sequence Resources of Colletotrichum truncatum, C. plurivorum, C. musicola, and C. sojae: Four Species Pathogenic to Soybean (Glycine max).</title>
        <authorList>
            <person name="Rogerio F."/>
            <person name="Boufleur T.R."/>
            <person name="Ciampi-Guillardi M."/>
            <person name="Sukno S.A."/>
            <person name="Thon M.R."/>
            <person name="Massola Junior N.S."/>
            <person name="Baroncelli R."/>
        </authorList>
    </citation>
    <scope>NUCLEOTIDE SEQUENCE [LARGE SCALE GENOMIC DNA]</scope>
    <source>
        <strain evidence="12 13">LFN0009</strain>
    </source>
</reference>
<name>A0A8H6MRD5_9PEZI</name>
<feature type="region of interest" description="Disordered" evidence="9">
    <location>
        <begin position="642"/>
        <end position="678"/>
    </location>
</feature>
<evidence type="ECO:0000256" key="9">
    <source>
        <dbReference type="SAM" id="MobiDB-lite"/>
    </source>
</evidence>
<dbReference type="Pfam" id="PF01061">
    <property type="entry name" value="ABC2_membrane"/>
    <property type="match status" value="2"/>
</dbReference>
<dbReference type="SMART" id="SM00382">
    <property type="entry name" value="AAA"/>
    <property type="match status" value="1"/>
</dbReference>
<feature type="transmembrane region" description="Helical" evidence="10">
    <location>
        <begin position="1177"/>
        <end position="1197"/>
    </location>
</feature>
<dbReference type="InterPro" id="IPR043926">
    <property type="entry name" value="ABCG_dom"/>
</dbReference>
<evidence type="ECO:0000256" key="4">
    <source>
        <dbReference type="ARBA" id="ARBA00022692"/>
    </source>
</evidence>
<keyword evidence="4 10" id="KW-0812">Transmembrane</keyword>
<dbReference type="Pfam" id="PF00005">
    <property type="entry name" value="ABC_tran"/>
    <property type="match status" value="2"/>
</dbReference>
<dbReference type="Pfam" id="PF19055">
    <property type="entry name" value="ABC2_membrane_7"/>
    <property type="match status" value="1"/>
</dbReference>